<evidence type="ECO:0000313" key="9">
    <source>
        <dbReference type="Proteomes" id="UP000053317"/>
    </source>
</evidence>
<comment type="caution">
    <text evidence="8">The sequence shown here is derived from an EMBL/GenBank/DDBJ whole genome shotgun (WGS) entry which is preliminary data.</text>
</comment>
<evidence type="ECO:0000256" key="2">
    <source>
        <dbReference type="ARBA" id="ARBA00006247"/>
    </source>
</evidence>
<dbReference type="InterPro" id="IPR011650">
    <property type="entry name" value="Peptidase_M20_dimer"/>
</dbReference>
<name>A0A0G2GDA7_PHACM</name>
<dbReference type="GO" id="GO:0016787">
    <property type="term" value="F:hydrolase activity"/>
    <property type="evidence" value="ECO:0007669"/>
    <property type="project" value="UniProtKB-KW"/>
</dbReference>
<dbReference type="SUPFAM" id="SSF53187">
    <property type="entry name" value="Zn-dependent exopeptidases"/>
    <property type="match status" value="1"/>
</dbReference>
<dbReference type="SUPFAM" id="SSF55031">
    <property type="entry name" value="Bacterial exopeptidase dimerisation domain"/>
    <property type="match status" value="1"/>
</dbReference>
<evidence type="ECO:0000256" key="1">
    <source>
        <dbReference type="ARBA" id="ARBA00001947"/>
    </source>
</evidence>
<evidence type="ECO:0000256" key="6">
    <source>
        <dbReference type="SAM" id="SignalP"/>
    </source>
</evidence>
<dbReference type="InterPro" id="IPR036264">
    <property type="entry name" value="Bact_exopeptidase_dim_dom"/>
</dbReference>
<feature type="signal peptide" evidence="6">
    <location>
        <begin position="1"/>
        <end position="23"/>
    </location>
</feature>
<reference evidence="8 9" key="2">
    <citation type="submission" date="2015-05" db="EMBL/GenBank/DDBJ databases">
        <authorList>
            <person name="Morales-Cruz A."/>
            <person name="Amrine K.C."/>
            <person name="Cantu D."/>
        </authorList>
    </citation>
    <scope>NUCLEOTIDE SEQUENCE [LARGE SCALE GENOMIC DNA]</scope>
    <source>
        <strain evidence="8">UCRPC4</strain>
    </source>
</reference>
<sequence>MDQRRLSWVLPLGLLAFALSAQAYPAVRQEQALLDGKFDVVSSDLSKVISKSPMLSFHRQLIEIESISTNENSVGNYIIEYLQEHGFLVAKQAVSQSDPTKKDRFNVLALTPGTIPGTHIDTIVTSHIDTVPPFIPYNLSYPSTDDSASTFTRDDIVISGRGSVDAKGCVAAQVHAVLDLLDSESIKPNEVALLFVVGEEQSGDGMRTFSESPHNSGKYNAVIFGEPTELKLATGHKGILMTTITAKGKAAHSGYPWLGRSANSMIIPALAIMDQLGSIPEEDGGLPSSEKYGNTTVNLGLLEGGVAANVVPEEATVKVALRLAGGTREKAIEIIKKALADLGEHYEITFSQGYGPIDIDADVSGFETVTVNYGTDIPNLEVNGSVKRYLYGPGTITVAHSDHEALTIGDMEDALEGYKQLILHSLK</sequence>
<accession>A0A0G2GDA7</accession>
<keyword evidence="3" id="KW-0479">Metal-binding</keyword>
<dbReference type="OrthoDB" id="3064516at2759"/>
<dbReference type="InterPro" id="IPR001261">
    <property type="entry name" value="ArgE/DapE_CS"/>
</dbReference>
<organism evidence="8 9">
    <name type="scientific">Phaeomoniella chlamydospora</name>
    <name type="common">Phaeoacremonium chlamydosporum</name>
    <dbReference type="NCBI Taxonomy" id="158046"/>
    <lineage>
        <taxon>Eukaryota</taxon>
        <taxon>Fungi</taxon>
        <taxon>Dikarya</taxon>
        <taxon>Ascomycota</taxon>
        <taxon>Pezizomycotina</taxon>
        <taxon>Eurotiomycetes</taxon>
        <taxon>Chaetothyriomycetidae</taxon>
        <taxon>Phaeomoniellales</taxon>
        <taxon>Phaeomoniellaceae</taxon>
        <taxon>Phaeomoniella</taxon>
    </lineage>
</organism>
<feature type="domain" description="Peptidase M20 dimerisation" evidence="7">
    <location>
        <begin position="234"/>
        <end position="346"/>
    </location>
</feature>
<reference evidence="8 9" key="1">
    <citation type="submission" date="2015-05" db="EMBL/GenBank/DDBJ databases">
        <title>Distinctive expansion of gene families associated with plant cell wall degradation and secondary metabolism in the genomes of grapevine trunk pathogens.</title>
        <authorList>
            <person name="Lawrence D.P."/>
            <person name="Travadon R."/>
            <person name="Rolshausen P.E."/>
            <person name="Baumgartner K."/>
        </authorList>
    </citation>
    <scope>NUCLEOTIDE SEQUENCE [LARGE SCALE GENOMIC DNA]</scope>
    <source>
        <strain evidence="8">UCRPC4</strain>
    </source>
</reference>
<dbReference type="GO" id="GO:0046872">
    <property type="term" value="F:metal ion binding"/>
    <property type="evidence" value="ECO:0007669"/>
    <property type="project" value="UniProtKB-KW"/>
</dbReference>
<dbReference type="InterPro" id="IPR002933">
    <property type="entry name" value="Peptidase_M20"/>
</dbReference>
<dbReference type="PANTHER" id="PTHR43808:SF8">
    <property type="entry name" value="PEPTIDASE M20 DIMERISATION DOMAIN-CONTAINING PROTEIN"/>
    <property type="match status" value="1"/>
</dbReference>
<keyword evidence="9" id="KW-1185">Reference proteome</keyword>
<dbReference type="AlphaFoldDB" id="A0A0G2GDA7"/>
<dbReference type="CDD" id="cd05652">
    <property type="entry name" value="M20_ArgE_DapE-like_fungal"/>
    <property type="match status" value="1"/>
</dbReference>
<dbReference type="EMBL" id="LCWF01000196">
    <property type="protein sequence ID" value="KKY15060.1"/>
    <property type="molecule type" value="Genomic_DNA"/>
</dbReference>
<protein>
    <submittedName>
        <fullName evidence="8">Putative acetylornithine deacetylase</fullName>
    </submittedName>
</protein>
<evidence type="ECO:0000256" key="5">
    <source>
        <dbReference type="ARBA" id="ARBA00022833"/>
    </source>
</evidence>
<evidence type="ECO:0000256" key="4">
    <source>
        <dbReference type="ARBA" id="ARBA00022801"/>
    </source>
</evidence>
<dbReference type="InterPro" id="IPR050072">
    <property type="entry name" value="Peptidase_M20A"/>
</dbReference>
<dbReference type="Gene3D" id="3.30.70.360">
    <property type="match status" value="1"/>
</dbReference>
<evidence type="ECO:0000259" key="7">
    <source>
        <dbReference type="Pfam" id="PF07687"/>
    </source>
</evidence>
<dbReference type="Proteomes" id="UP000053317">
    <property type="component" value="Unassembled WGS sequence"/>
</dbReference>
<comment type="similarity">
    <text evidence="2">Belongs to the peptidase M20A family.</text>
</comment>
<feature type="chain" id="PRO_5002544867" evidence="6">
    <location>
        <begin position="24"/>
        <end position="427"/>
    </location>
</feature>
<dbReference type="Pfam" id="PF07687">
    <property type="entry name" value="M20_dimer"/>
    <property type="match status" value="1"/>
</dbReference>
<dbReference type="Gene3D" id="3.40.630.10">
    <property type="entry name" value="Zn peptidases"/>
    <property type="match status" value="1"/>
</dbReference>
<gene>
    <name evidence="8" type="ORF">UCRPC4_g06488</name>
</gene>
<evidence type="ECO:0000256" key="3">
    <source>
        <dbReference type="ARBA" id="ARBA00022723"/>
    </source>
</evidence>
<proteinExistence type="inferred from homology"/>
<dbReference type="PANTHER" id="PTHR43808">
    <property type="entry name" value="ACETYLORNITHINE DEACETYLASE"/>
    <property type="match status" value="1"/>
</dbReference>
<dbReference type="PROSITE" id="PS00759">
    <property type="entry name" value="ARGE_DAPE_CPG2_2"/>
    <property type="match status" value="1"/>
</dbReference>
<keyword evidence="4" id="KW-0378">Hydrolase</keyword>
<evidence type="ECO:0000313" key="8">
    <source>
        <dbReference type="EMBL" id="KKY15060.1"/>
    </source>
</evidence>
<keyword evidence="5" id="KW-0862">Zinc</keyword>
<comment type="cofactor">
    <cofactor evidence="1">
        <name>Zn(2+)</name>
        <dbReference type="ChEBI" id="CHEBI:29105"/>
    </cofactor>
</comment>
<keyword evidence="6" id="KW-0732">Signal</keyword>
<dbReference type="Pfam" id="PF01546">
    <property type="entry name" value="Peptidase_M20"/>
    <property type="match status" value="1"/>
</dbReference>